<evidence type="ECO:0000313" key="3">
    <source>
        <dbReference type="Ensembl" id="ENSHHUP00000060143.1"/>
    </source>
</evidence>
<dbReference type="AlphaFoldDB" id="A0A4W5PDA9"/>
<dbReference type="GO" id="GO:0016279">
    <property type="term" value="F:protein-lysine N-methyltransferase activity"/>
    <property type="evidence" value="ECO:0007669"/>
    <property type="project" value="InterPro"/>
</dbReference>
<sequence length="467" mass="50984">MESRGVSQESEAGKRHPNPPSVTPTGAKGKKALSAKSQVNKKAEAKMTSVQCSVTGSNGFIVHKKQARADPQRTGCSAHKLTKTPQTPADNGREAVAAGISDLQTHSSPSVDSPARTRCAWKTMGKPSSNPAVLKHLKGDGAESSMAGMWMENSMAPSHMKLPSSLKRKSIVSTKSHPERQPSCEGGKARKKRVDLTHREICEMQESHAQLAKQCVEKAKDLTKGNKMEKEDNSSKQEYTELSLESLNLKAQDELLSPPLSGFTVDGEVTETDLSEELPLCCCRMETPCSGESLFQTEHTCMATDRVDGLVSRCQRNVLKHEMMRPSNTVHLLVLCEDQGRHDQAPVLPCLWPLLQGGGPSWSADHMAASLTVSTVDVPQSSRPRAFVPTAGRMPPGPRNSLFPNLLLSPNLSLYFLLFQLFPLWPLFLLCPPGPSFTGLRRPLSLRGCWTPPPTTGYLDFILPFSI</sequence>
<dbReference type="GO" id="GO:0042054">
    <property type="term" value="F:histone methyltransferase activity"/>
    <property type="evidence" value="ECO:0007669"/>
    <property type="project" value="InterPro"/>
</dbReference>
<dbReference type="InterPro" id="IPR047762">
    <property type="entry name" value="EHMT_CRR"/>
</dbReference>
<feature type="compositionally biased region" description="Polar residues" evidence="1">
    <location>
        <begin position="1"/>
        <end position="10"/>
    </location>
</feature>
<reference evidence="3" key="3">
    <citation type="submission" date="2025-09" db="UniProtKB">
        <authorList>
            <consortium name="Ensembl"/>
        </authorList>
    </citation>
    <scope>IDENTIFICATION</scope>
</reference>
<feature type="domain" description="EHMT1/2 cysteine-rich region" evidence="2">
    <location>
        <begin position="301"/>
        <end position="338"/>
    </location>
</feature>
<feature type="region of interest" description="Disordered" evidence="1">
    <location>
        <begin position="1"/>
        <end position="48"/>
    </location>
</feature>
<proteinExistence type="predicted"/>
<dbReference type="GeneTree" id="ENSGT00940000156002"/>
<organism evidence="3 4">
    <name type="scientific">Hucho hucho</name>
    <name type="common">huchen</name>
    <dbReference type="NCBI Taxonomy" id="62062"/>
    <lineage>
        <taxon>Eukaryota</taxon>
        <taxon>Metazoa</taxon>
        <taxon>Chordata</taxon>
        <taxon>Craniata</taxon>
        <taxon>Vertebrata</taxon>
        <taxon>Euteleostomi</taxon>
        <taxon>Actinopterygii</taxon>
        <taxon>Neopterygii</taxon>
        <taxon>Teleostei</taxon>
        <taxon>Protacanthopterygii</taxon>
        <taxon>Salmoniformes</taxon>
        <taxon>Salmonidae</taxon>
        <taxon>Salmoninae</taxon>
        <taxon>Hucho</taxon>
    </lineage>
</organism>
<keyword evidence="4" id="KW-1185">Reference proteome</keyword>
<name>A0A4W5PDA9_9TELE</name>
<dbReference type="STRING" id="62062.ENSHHUP00000060143"/>
<feature type="region of interest" description="Disordered" evidence="1">
    <location>
        <begin position="66"/>
        <end position="92"/>
    </location>
</feature>
<dbReference type="InterPro" id="IPR043550">
    <property type="entry name" value="EHMT1/EHMT2"/>
</dbReference>
<evidence type="ECO:0000259" key="2">
    <source>
        <dbReference type="Pfam" id="PF21533"/>
    </source>
</evidence>
<feature type="region of interest" description="Disordered" evidence="1">
    <location>
        <begin position="172"/>
        <end position="192"/>
    </location>
</feature>
<dbReference type="Ensembl" id="ENSHHUT00000062197.1">
    <property type="protein sequence ID" value="ENSHHUP00000060143.1"/>
    <property type="gene ID" value="ENSHHUG00000035686.1"/>
</dbReference>
<dbReference type="PANTHER" id="PTHR46307:SF4">
    <property type="entry name" value="G9A, ISOFORM B"/>
    <property type="match status" value="1"/>
</dbReference>
<dbReference type="Pfam" id="PF21533">
    <property type="entry name" value="EHMT1-2_CRR"/>
    <property type="match status" value="1"/>
</dbReference>
<protein>
    <recommendedName>
        <fullName evidence="2">EHMT1/2 cysteine-rich region domain-containing protein</fullName>
    </recommendedName>
</protein>
<dbReference type="GO" id="GO:0002039">
    <property type="term" value="F:p53 binding"/>
    <property type="evidence" value="ECO:0007669"/>
    <property type="project" value="InterPro"/>
</dbReference>
<reference evidence="4" key="1">
    <citation type="submission" date="2018-06" db="EMBL/GenBank/DDBJ databases">
        <title>Genome assembly of Danube salmon.</title>
        <authorList>
            <person name="Macqueen D.J."/>
            <person name="Gundappa M.K."/>
        </authorList>
    </citation>
    <scope>NUCLEOTIDE SEQUENCE [LARGE SCALE GENOMIC DNA]</scope>
</reference>
<evidence type="ECO:0000256" key="1">
    <source>
        <dbReference type="SAM" id="MobiDB-lite"/>
    </source>
</evidence>
<accession>A0A4W5PDA9</accession>
<reference evidence="3" key="2">
    <citation type="submission" date="2025-08" db="UniProtKB">
        <authorList>
            <consortium name="Ensembl"/>
        </authorList>
    </citation>
    <scope>IDENTIFICATION</scope>
</reference>
<dbReference type="Proteomes" id="UP000314982">
    <property type="component" value="Unassembled WGS sequence"/>
</dbReference>
<evidence type="ECO:0000313" key="4">
    <source>
        <dbReference type="Proteomes" id="UP000314982"/>
    </source>
</evidence>
<dbReference type="PANTHER" id="PTHR46307">
    <property type="entry name" value="G9A, ISOFORM B"/>
    <property type="match status" value="1"/>
</dbReference>
<dbReference type="GO" id="GO:0008270">
    <property type="term" value="F:zinc ion binding"/>
    <property type="evidence" value="ECO:0007669"/>
    <property type="project" value="InterPro"/>
</dbReference>